<dbReference type="InterPro" id="IPR014284">
    <property type="entry name" value="RNA_pol_sigma-70_dom"/>
</dbReference>
<sequence length="165" mass="18744">MPGRDDQWFEETFRANVDLVRRYARRRVAASDVDDITAEAFATAWRRRDDIAEGSELPWLYRTCALLIANYRRKGVPTPVETVPELPDDLDPEMSALQDDLVRRVLARMSPRDRQVLVLHAWEGLQGQQLAEVLGVSRGGADAALSRARSRLRELWADVQDSADV</sequence>
<keyword evidence="5" id="KW-0804">Transcription</keyword>
<dbReference type="InterPro" id="IPR039425">
    <property type="entry name" value="RNA_pol_sigma-70-like"/>
</dbReference>
<proteinExistence type="inferred from homology"/>
<organism evidence="8">
    <name type="scientific">freshwater metagenome</name>
    <dbReference type="NCBI Taxonomy" id="449393"/>
    <lineage>
        <taxon>unclassified sequences</taxon>
        <taxon>metagenomes</taxon>
        <taxon>ecological metagenomes</taxon>
    </lineage>
</organism>
<protein>
    <submittedName>
        <fullName evidence="8">Unannotated protein</fullName>
    </submittedName>
</protein>
<gene>
    <name evidence="8" type="ORF">UFOPK3773_00769</name>
</gene>
<name>A0A6J7JB51_9ZZZZ</name>
<evidence type="ECO:0000313" key="8">
    <source>
        <dbReference type="EMBL" id="CAB4939562.1"/>
    </source>
</evidence>
<dbReference type="GO" id="GO:0016987">
    <property type="term" value="F:sigma factor activity"/>
    <property type="evidence" value="ECO:0007669"/>
    <property type="project" value="UniProtKB-KW"/>
</dbReference>
<dbReference type="EMBL" id="CAFBNF010000063">
    <property type="protein sequence ID" value="CAB4939562.1"/>
    <property type="molecule type" value="Genomic_DNA"/>
</dbReference>
<evidence type="ECO:0000256" key="5">
    <source>
        <dbReference type="ARBA" id="ARBA00023163"/>
    </source>
</evidence>
<keyword evidence="2" id="KW-0805">Transcription regulation</keyword>
<dbReference type="Gene3D" id="1.10.1740.10">
    <property type="match status" value="1"/>
</dbReference>
<dbReference type="AlphaFoldDB" id="A0A6J7JB51"/>
<feature type="domain" description="RNA polymerase sigma factor 70 region 4 type 2" evidence="7">
    <location>
        <begin position="101"/>
        <end position="152"/>
    </location>
</feature>
<keyword evidence="3" id="KW-0731">Sigma factor</keyword>
<dbReference type="PANTHER" id="PTHR43133:SF8">
    <property type="entry name" value="RNA POLYMERASE SIGMA FACTOR HI_1459-RELATED"/>
    <property type="match status" value="1"/>
</dbReference>
<dbReference type="Gene3D" id="1.10.10.10">
    <property type="entry name" value="Winged helix-like DNA-binding domain superfamily/Winged helix DNA-binding domain"/>
    <property type="match status" value="1"/>
</dbReference>
<evidence type="ECO:0000259" key="7">
    <source>
        <dbReference type="Pfam" id="PF08281"/>
    </source>
</evidence>
<accession>A0A6J7JB51</accession>
<keyword evidence="4" id="KW-0238">DNA-binding</keyword>
<dbReference type="Pfam" id="PF04542">
    <property type="entry name" value="Sigma70_r2"/>
    <property type="match status" value="1"/>
</dbReference>
<evidence type="ECO:0000259" key="6">
    <source>
        <dbReference type="Pfam" id="PF04542"/>
    </source>
</evidence>
<dbReference type="InterPro" id="IPR007627">
    <property type="entry name" value="RNA_pol_sigma70_r2"/>
</dbReference>
<dbReference type="Pfam" id="PF08281">
    <property type="entry name" value="Sigma70_r4_2"/>
    <property type="match status" value="1"/>
</dbReference>
<dbReference type="InterPro" id="IPR013249">
    <property type="entry name" value="RNA_pol_sigma70_r4_t2"/>
</dbReference>
<evidence type="ECO:0000256" key="4">
    <source>
        <dbReference type="ARBA" id="ARBA00023125"/>
    </source>
</evidence>
<dbReference type="CDD" id="cd06171">
    <property type="entry name" value="Sigma70_r4"/>
    <property type="match status" value="1"/>
</dbReference>
<dbReference type="SUPFAM" id="SSF88946">
    <property type="entry name" value="Sigma2 domain of RNA polymerase sigma factors"/>
    <property type="match status" value="1"/>
</dbReference>
<dbReference type="SUPFAM" id="SSF88659">
    <property type="entry name" value="Sigma3 and sigma4 domains of RNA polymerase sigma factors"/>
    <property type="match status" value="1"/>
</dbReference>
<comment type="similarity">
    <text evidence="1">Belongs to the sigma-70 factor family. ECF subfamily.</text>
</comment>
<dbReference type="NCBIfam" id="TIGR02937">
    <property type="entry name" value="sigma70-ECF"/>
    <property type="match status" value="1"/>
</dbReference>
<evidence type="ECO:0000256" key="2">
    <source>
        <dbReference type="ARBA" id="ARBA00023015"/>
    </source>
</evidence>
<evidence type="ECO:0000256" key="1">
    <source>
        <dbReference type="ARBA" id="ARBA00010641"/>
    </source>
</evidence>
<dbReference type="InterPro" id="IPR013325">
    <property type="entry name" value="RNA_pol_sigma_r2"/>
</dbReference>
<reference evidence="8" key="1">
    <citation type="submission" date="2020-05" db="EMBL/GenBank/DDBJ databases">
        <authorList>
            <person name="Chiriac C."/>
            <person name="Salcher M."/>
            <person name="Ghai R."/>
            <person name="Kavagutti S V."/>
        </authorList>
    </citation>
    <scope>NUCLEOTIDE SEQUENCE</scope>
</reference>
<dbReference type="InterPro" id="IPR013324">
    <property type="entry name" value="RNA_pol_sigma_r3/r4-like"/>
</dbReference>
<dbReference type="GO" id="GO:0006352">
    <property type="term" value="P:DNA-templated transcription initiation"/>
    <property type="evidence" value="ECO:0007669"/>
    <property type="project" value="InterPro"/>
</dbReference>
<dbReference type="PANTHER" id="PTHR43133">
    <property type="entry name" value="RNA POLYMERASE ECF-TYPE SIGMA FACTO"/>
    <property type="match status" value="1"/>
</dbReference>
<dbReference type="GO" id="GO:0003677">
    <property type="term" value="F:DNA binding"/>
    <property type="evidence" value="ECO:0007669"/>
    <property type="project" value="UniProtKB-KW"/>
</dbReference>
<feature type="domain" description="RNA polymerase sigma-70 region 2" evidence="6">
    <location>
        <begin position="13"/>
        <end position="74"/>
    </location>
</feature>
<dbReference type="InterPro" id="IPR036388">
    <property type="entry name" value="WH-like_DNA-bd_sf"/>
</dbReference>
<evidence type="ECO:0000256" key="3">
    <source>
        <dbReference type="ARBA" id="ARBA00023082"/>
    </source>
</evidence>